<sequence length="143" mass="16587">MSDEDFDLSSFLPYALNQAAEATSIGFQKFYRQQYGMLRTEWRVLFHLGRYGEMTAKAICERATLHKTKVSRAVSALEKKRYLLRSTQEQDRRHETLSLTKQGLVVYADLYKSARSYDASLAAHFTPQEREVLNRCLNKIAKL</sequence>
<name>A0A7W6E6X7_9RHOB</name>
<dbReference type="RefSeq" id="WP_184562977.1">
    <property type="nucleotide sequence ID" value="NZ_JACIEI010000002.1"/>
</dbReference>
<dbReference type="InterPro" id="IPR036390">
    <property type="entry name" value="WH_DNA-bd_sf"/>
</dbReference>
<dbReference type="InterPro" id="IPR036388">
    <property type="entry name" value="WH-like_DNA-bd_sf"/>
</dbReference>
<evidence type="ECO:0000256" key="3">
    <source>
        <dbReference type="ARBA" id="ARBA00023163"/>
    </source>
</evidence>
<proteinExistence type="predicted"/>
<dbReference type="SMART" id="SM00347">
    <property type="entry name" value="HTH_MARR"/>
    <property type="match status" value="1"/>
</dbReference>
<keyword evidence="6" id="KW-1185">Reference proteome</keyword>
<gene>
    <name evidence="5" type="ORF">GGR95_000778</name>
</gene>
<keyword evidence="3" id="KW-0804">Transcription</keyword>
<dbReference type="PANTHER" id="PTHR35790:SF4">
    <property type="entry name" value="HTH-TYPE TRANSCRIPTIONAL REGULATOR PCHR"/>
    <property type="match status" value="1"/>
</dbReference>
<evidence type="ECO:0000256" key="1">
    <source>
        <dbReference type="ARBA" id="ARBA00023015"/>
    </source>
</evidence>
<evidence type="ECO:0000313" key="6">
    <source>
        <dbReference type="Proteomes" id="UP000530268"/>
    </source>
</evidence>
<reference evidence="5 6" key="1">
    <citation type="submission" date="2020-08" db="EMBL/GenBank/DDBJ databases">
        <title>Genomic Encyclopedia of Type Strains, Phase IV (KMG-IV): sequencing the most valuable type-strain genomes for metagenomic binning, comparative biology and taxonomic classification.</title>
        <authorList>
            <person name="Goeker M."/>
        </authorList>
    </citation>
    <scope>NUCLEOTIDE SEQUENCE [LARGE SCALE GENOMIC DNA]</scope>
    <source>
        <strain evidence="5 6">DSM 102234</strain>
    </source>
</reference>
<feature type="domain" description="HTH marR-type" evidence="4">
    <location>
        <begin position="9"/>
        <end position="142"/>
    </location>
</feature>
<dbReference type="InterPro" id="IPR052067">
    <property type="entry name" value="Metal_resp_HTH_trans_reg"/>
</dbReference>
<evidence type="ECO:0000259" key="4">
    <source>
        <dbReference type="PROSITE" id="PS50995"/>
    </source>
</evidence>
<protein>
    <submittedName>
        <fullName evidence="5">DNA-binding MarR family transcriptional regulator</fullName>
    </submittedName>
</protein>
<comment type="caution">
    <text evidence="5">The sequence shown here is derived from an EMBL/GenBank/DDBJ whole genome shotgun (WGS) entry which is preliminary data.</text>
</comment>
<dbReference type="AlphaFoldDB" id="A0A7W6E6X7"/>
<dbReference type="GO" id="GO:0003700">
    <property type="term" value="F:DNA-binding transcription factor activity"/>
    <property type="evidence" value="ECO:0007669"/>
    <property type="project" value="InterPro"/>
</dbReference>
<evidence type="ECO:0000313" key="5">
    <source>
        <dbReference type="EMBL" id="MBB3993150.1"/>
    </source>
</evidence>
<accession>A0A7W6E6X7</accession>
<organism evidence="5 6">
    <name type="scientific">Sulfitobacter undariae</name>
    <dbReference type="NCBI Taxonomy" id="1563671"/>
    <lineage>
        <taxon>Bacteria</taxon>
        <taxon>Pseudomonadati</taxon>
        <taxon>Pseudomonadota</taxon>
        <taxon>Alphaproteobacteria</taxon>
        <taxon>Rhodobacterales</taxon>
        <taxon>Roseobacteraceae</taxon>
        <taxon>Sulfitobacter</taxon>
    </lineage>
</organism>
<dbReference type="EMBL" id="JACIEI010000002">
    <property type="protein sequence ID" value="MBB3993150.1"/>
    <property type="molecule type" value="Genomic_DNA"/>
</dbReference>
<keyword evidence="2 5" id="KW-0238">DNA-binding</keyword>
<dbReference type="PROSITE" id="PS50995">
    <property type="entry name" value="HTH_MARR_2"/>
    <property type="match status" value="1"/>
</dbReference>
<dbReference type="PRINTS" id="PR00598">
    <property type="entry name" value="HTHMARR"/>
</dbReference>
<evidence type="ECO:0000256" key="2">
    <source>
        <dbReference type="ARBA" id="ARBA00023125"/>
    </source>
</evidence>
<keyword evidence="1" id="KW-0805">Transcription regulation</keyword>
<dbReference type="GO" id="GO:0003677">
    <property type="term" value="F:DNA binding"/>
    <property type="evidence" value="ECO:0007669"/>
    <property type="project" value="UniProtKB-KW"/>
</dbReference>
<dbReference type="InterPro" id="IPR000835">
    <property type="entry name" value="HTH_MarR-typ"/>
</dbReference>
<dbReference type="Proteomes" id="UP000530268">
    <property type="component" value="Unassembled WGS sequence"/>
</dbReference>
<dbReference type="Gene3D" id="1.10.10.10">
    <property type="entry name" value="Winged helix-like DNA-binding domain superfamily/Winged helix DNA-binding domain"/>
    <property type="match status" value="1"/>
</dbReference>
<dbReference type="PANTHER" id="PTHR35790">
    <property type="entry name" value="HTH-TYPE TRANSCRIPTIONAL REGULATOR PCHR"/>
    <property type="match status" value="1"/>
</dbReference>
<dbReference type="SUPFAM" id="SSF46785">
    <property type="entry name" value="Winged helix' DNA-binding domain"/>
    <property type="match status" value="1"/>
</dbReference>
<dbReference type="Pfam" id="PF12802">
    <property type="entry name" value="MarR_2"/>
    <property type="match status" value="1"/>
</dbReference>